<evidence type="ECO:0000256" key="2">
    <source>
        <dbReference type="PROSITE-ProRule" id="PRU01091"/>
    </source>
</evidence>
<dbReference type="SUPFAM" id="SSF46894">
    <property type="entry name" value="C-terminal effector domain of the bipartite response regulators"/>
    <property type="match status" value="1"/>
</dbReference>
<dbReference type="InterPro" id="IPR036388">
    <property type="entry name" value="WH-like_DNA-bd_sf"/>
</dbReference>
<evidence type="ECO:0000259" key="3">
    <source>
        <dbReference type="PROSITE" id="PS51755"/>
    </source>
</evidence>
<dbReference type="CDD" id="cd00383">
    <property type="entry name" value="trans_reg_C"/>
    <property type="match status" value="1"/>
</dbReference>
<evidence type="ECO:0000256" key="1">
    <source>
        <dbReference type="ARBA" id="ARBA00023125"/>
    </source>
</evidence>
<evidence type="ECO:0000313" key="5">
    <source>
        <dbReference type="Proteomes" id="UP001238540"/>
    </source>
</evidence>
<accession>A0ABT8BUU4</accession>
<keyword evidence="5" id="KW-1185">Reference proteome</keyword>
<comment type="caution">
    <text evidence="4">The sequence shown here is derived from an EMBL/GenBank/DDBJ whole genome shotgun (WGS) entry which is preliminary data.</text>
</comment>
<sequence length="231" mass="25624">MFIINGAYIFNAEQGFIDSQETQVRHPIGVNEIALLNYMIMNGGKVLTKDELMHEVWHKRGILVEHSSLLHSISNCRRALEGRGNEVIRTVRGTGYEFVGRVIPAESVESPSRASAEPAYDVLSSSGQTHILQATTLGIIRKIQQYYSALGLFFLGTLASYMVTETLRSPVDLASFTTHTYSVCRFLVQEGKQADVYNNAVVYDFGQLHLIVDGNGRSLSFNKNSGVVDCE</sequence>
<proteinExistence type="predicted"/>
<dbReference type="SMART" id="SM00862">
    <property type="entry name" value="Trans_reg_C"/>
    <property type="match status" value="1"/>
</dbReference>
<dbReference type="InterPro" id="IPR016032">
    <property type="entry name" value="Sig_transdc_resp-reg_C-effctor"/>
</dbReference>
<dbReference type="PROSITE" id="PS51755">
    <property type="entry name" value="OMPR_PHOB"/>
    <property type="match status" value="1"/>
</dbReference>
<organism evidence="4 5">
    <name type="scientific">Vibrio ostreicida</name>
    <dbReference type="NCBI Taxonomy" id="526588"/>
    <lineage>
        <taxon>Bacteria</taxon>
        <taxon>Pseudomonadati</taxon>
        <taxon>Pseudomonadota</taxon>
        <taxon>Gammaproteobacteria</taxon>
        <taxon>Vibrionales</taxon>
        <taxon>Vibrionaceae</taxon>
        <taxon>Vibrio</taxon>
    </lineage>
</organism>
<protein>
    <submittedName>
        <fullName evidence="4">Winged helix-turn-helix domain-containing protein</fullName>
    </submittedName>
</protein>
<gene>
    <name evidence="4" type="ORF">QWZ16_09085</name>
</gene>
<dbReference type="Proteomes" id="UP001238540">
    <property type="component" value="Unassembled WGS sequence"/>
</dbReference>
<dbReference type="EMBL" id="JAUFQC010000001">
    <property type="protein sequence ID" value="MDN3609850.1"/>
    <property type="molecule type" value="Genomic_DNA"/>
</dbReference>
<dbReference type="InterPro" id="IPR001867">
    <property type="entry name" value="OmpR/PhoB-type_DNA-bd"/>
</dbReference>
<name>A0ABT8BUU4_9VIBR</name>
<dbReference type="RefSeq" id="WP_170883572.1">
    <property type="nucleotide sequence ID" value="NZ_JAUFQC010000001.1"/>
</dbReference>
<reference evidence="5" key="1">
    <citation type="journal article" date="2019" name="Int. J. Syst. Evol. Microbiol.">
        <title>The Global Catalogue of Microorganisms (GCM) 10K type strain sequencing project: providing services to taxonomists for standard genome sequencing and annotation.</title>
        <authorList>
            <consortium name="The Broad Institute Genomics Platform"/>
            <consortium name="The Broad Institute Genome Sequencing Center for Infectious Disease"/>
            <person name="Wu L."/>
            <person name="Ma J."/>
        </authorList>
    </citation>
    <scope>NUCLEOTIDE SEQUENCE [LARGE SCALE GENOMIC DNA]</scope>
    <source>
        <strain evidence="5">CECT 7398</strain>
    </source>
</reference>
<feature type="domain" description="OmpR/PhoB-type" evidence="3">
    <location>
        <begin position="1"/>
        <end position="100"/>
    </location>
</feature>
<feature type="DNA-binding region" description="OmpR/PhoB-type" evidence="2">
    <location>
        <begin position="1"/>
        <end position="100"/>
    </location>
</feature>
<dbReference type="Gene3D" id="1.10.10.10">
    <property type="entry name" value="Winged helix-like DNA-binding domain superfamily/Winged helix DNA-binding domain"/>
    <property type="match status" value="1"/>
</dbReference>
<evidence type="ECO:0000313" key="4">
    <source>
        <dbReference type="EMBL" id="MDN3609850.1"/>
    </source>
</evidence>
<dbReference type="Pfam" id="PF00486">
    <property type="entry name" value="Trans_reg_C"/>
    <property type="match status" value="1"/>
</dbReference>
<keyword evidence="1 2" id="KW-0238">DNA-binding</keyword>